<evidence type="ECO:0000256" key="3">
    <source>
        <dbReference type="ARBA" id="ARBA00023157"/>
    </source>
</evidence>
<feature type="binding site" evidence="5">
    <location>
        <position position="47"/>
    </location>
    <ligand>
        <name>Ca(2+)</name>
        <dbReference type="ChEBI" id="CHEBI:29108"/>
    </ligand>
</feature>
<dbReference type="GO" id="GO:0006644">
    <property type="term" value="P:phospholipid metabolic process"/>
    <property type="evidence" value="ECO:0007669"/>
    <property type="project" value="InterPro"/>
</dbReference>
<dbReference type="Gene3D" id="1.20.90.10">
    <property type="entry name" value="Phospholipase A2 domain"/>
    <property type="match status" value="1"/>
</dbReference>
<evidence type="ECO:0000256" key="2">
    <source>
        <dbReference type="ARBA" id="ARBA00022525"/>
    </source>
</evidence>
<dbReference type="GO" id="GO:0005509">
    <property type="term" value="F:calcium ion binding"/>
    <property type="evidence" value="ECO:0007669"/>
    <property type="project" value="InterPro"/>
</dbReference>
<feature type="chain" id="PRO_5001388087" evidence="8">
    <location>
        <begin position="17"/>
        <end position="138"/>
    </location>
</feature>
<dbReference type="PRINTS" id="PR00389">
    <property type="entry name" value="PHPHLIPASEA2"/>
</dbReference>
<evidence type="ECO:0000313" key="10">
    <source>
        <dbReference type="EMBL" id="AID56659.1"/>
    </source>
</evidence>
<keyword evidence="2 8" id="KW-0964">Secreted</keyword>
<evidence type="ECO:0000256" key="6">
    <source>
        <dbReference type="PIRSR" id="PIRSR601211-3"/>
    </source>
</evidence>
<feature type="disulfide bond" evidence="6">
    <location>
        <begin position="66"/>
        <end position="104"/>
    </location>
</feature>
<keyword evidence="8" id="KW-0732">Signal</keyword>
<dbReference type="InterPro" id="IPR001211">
    <property type="entry name" value="PLA2"/>
</dbReference>
<evidence type="ECO:0000256" key="7">
    <source>
        <dbReference type="RuleBase" id="RU003654"/>
    </source>
</evidence>
<feature type="active site" evidence="4">
    <location>
        <position position="63"/>
    </location>
</feature>
<reference evidence="10" key="1">
    <citation type="journal article" date="2014" name="J. Proteomics">
        <title>Structures and functions of crotoxin-like heterodimers and acidic phospholipases A2 from Gloydius intermedius venom: Insights into the origin of neurotoxic-type rattlesnakes.</title>
        <authorList>
            <person name="Yang Z.M."/>
            <person name="Guo Q."/>
            <person name="Ma Z.R."/>
            <person name="Chen Y."/>
            <person name="Wang Z.Z."/>
            <person name="Wang X.M."/>
            <person name="Wang Y.M."/>
            <person name="Tsai I.H."/>
        </authorList>
    </citation>
    <scope>NUCLEOTIDE SEQUENCE</scope>
</reference>
<feature type="disulfide bond" evidence="6">
    <location>
        <begin position="44"/>
        <end position="60"/>
    </location>
</feature>
<feature type="disulfide bond" evidence="6">
    <location>
        <begin position="73"/>
        <end position="97"/>
    </location>
</feature>
<comment type="similarity">
    <text evidence="7">Belongs to the phospholipase A2 family.</text>
</comment>
<dbReference type="InterPro" id="IPR033113">
    <property type="entry name" value="PLA2_histidine"/>
</dbReference>
<feature type="disulfide bond" evidence="6">
    <location>
        <begin position="65"/>
        <end position="138"/>
    </location>
</feature>
<dbReference type="GO" id="GO:0050482">
    <property type="term" value="P:arachidonate secretion"/>
    <property type="evidence" value="ECO:0007669"/>
    <property type="project" value="InterPro"/>
</dbReference>
<dbReference type="PROSITE" id="PS00119">
    <property type="entry name" value="PA2_ASP"/>
    <property type="match status" value="1"/>
</dbReference>
<evidence type="ECO:0000256" key="8">
    <source>
        <dbReference type="RuleBase" id="RU361236"/>
    </source>
</evidence>
<feature type="binding site" evidence="5">
    <location>
        <position position="43"/>
    </location>
    <ligand>
        <name>Ca(2+)</name>
        <dbReference type="ChEBI" id="CHEBI:29108"/>
    </ligand>
</feature>
<feature type="disulfide bond" evidence="6">
    <location>
        <begin position="91"/>
        <end position="102"/>
    </location>
</feature>
<keyword evidence="5" id="KW-0106">Calcium</keyword>
<feature type="disulfide bond" evidence="6">
    <location>
        <begin position="59"/>
        <end position="111"/>
    </location>
</feature>
<dbReference type="Pfam" id="PF00068">
    <property type="entry name" value="Phospholip_A2_1"/>
    <property type="match status" value="1"/>
</dbReference>
<dbReference type="AlphaFoldDB" id="A0A096XPP8"/>
<dbReference type="InterPro" id="IPR016090">
    <property type="entry name" value="PLA2-like_dom"/>
</dbReference>
<dbReference type="PANTHER" id="PTHR11716">
    <property type="entry name" value="PHOSPHOLIPASE A2 FAMILY MEMBER"/>
    <property type="match status" value="1"/>
</dbReference>
<dbReference type="CDD" id="cd00125">
    <property type="entry name" value="PLA2c"/>
    <property type="match status" value="1"/>
</dbReference>
<feature type="signal peptide" evidence="8">
    <location>
        <begin position="1"/>
        <end position="16"/>
    </location>
</feature>
<dbReference type="EMBL" id="KJ654336">
    <property type="protein sequence ID" value="AID56659.1"/>
    <property type="molecule type" value="mRNA"/>
</dbReference>
<evidence type="ECO:0000256" key="1">
    <source>
        <dbReference type="ARBA" id="ARBA00004613"/>
    </source>
</evidence>
<feature type="active site" evidence="4">
    <location>
        <position position="105"/>
    </location>
</feature>
<dbReference type="SMART" id="SM00085">
    <property type="entry name" value="PA2c"/>
    <property type="match status" value="1"/>
</dbReference>
<dbReference type="PANTHER" id="PTHR11716:SF9">
    <property type="entry name" value="PHOSPHOLIPASE A2, MEMBRANE ASSOCIATED"/>
    <property type="match status" value="1"/>
</dbReference>
<dbReference type="GO" id="GO:0016042">
    <property type="term" value="P:lipid catabolic process"/>
    <property type="evidence" value="ECO:0007669"/>
    <property type="project" value="InterPro"/>
</dbReference>
<accession>A0A096XPP8</accession>
<keyword evidence="5" id="KW-0479">Metal-binding</keyword>
<feature type="domain" description="Phospholipase A2-like central" evidence="9">
    <location>
        <begin position="17"/>
        <end position="132"/>
    </location>
</feature>
<reference evidence="10" key="2">
    <citation type="submission" date="2014-03" db="EMBL/GenBank/DDBJ databases">
        <authorList>
            <person name="Yang Z."/>
            <person name="Guo Q."/>
            <person name="Ma Z."/>
            <person name="Chen Y."/>
            <person name="Wang Z."/>
            <person name="Wang X."/>
            <person name="Wang Y.-M."/>
        </authorList>
    </citation>
    <scope>NUCLEOTIDE SEQUENCE</scope>
</reference>
<evidence type="ECO:0000256" key="5">
    <source>
        <dbReference type="PIRSR" id="PIRSR601211-2"/>
    </source>
</evidence>
<dbReference type="GO" id="GO:0005576">
    <property type="term" value="C:extracellular region"/>
    <property type="evidence" value="ECO:0007669"/>
    <property type="project" value="UniProtKB-SubCell"/>
</dbReference>
<dbReference type="InterPro" id="IPR036444">
    <property type="entry name" value="PLipase_A2_dom_sf"/>
</dbReference>
<dbReference type="FunFam" id="1.20.90.10:FF:000001">
    <property type="entry name" value="Basic phospholipase A2 homolog"/>
    <property type="match status" value="1"/>
</dbReference>
<comment type="cofactor">
    <cofactor evidence="5">
        <name>Ca(2+)</name>
        <dbReference type="ChEBI" id="CHEBI:29108"/>
    </cofactor>
    <text evidence="5">Binds 1 Ca(2+) ion per subunit.</text>
</comment>
<protein>
    <submittedName>
        <fullName evidence="10">Basic phospholipase A2</fullName>
    </submittedName>
</protein>
<organism evidence="10">
    <name type="scientific">Gloydius intermedius</name>
    <name type="common">Central Asian pit viper</name>
    <name type="synonym">Agkistrodon intermedius</name>
    <dbReference type="NCBI Taxonomy" id="44732"/>
    <lineage>
        <taxon>Eukaryota</taxon>
        <taxon>Metazoa</taxon>
        <taxon>Chordata</taxon>
        <taxon>Craniata</taxon>
        <taxon>Vertebrata</taxon>
        <taxon>Euteleostomi</taxon>
        <taxon>Lepidosauria</taxon>
        <taxon>Squamata</taxon>
        <taxon>Bifurcata</taxon>
        <taxon>Unidentata</taxon>
        <taxon>Episquamata</taxon>
        <taxon>Toxicofera</taxon>
        <taxon>Serpentes</taxon>
        <taxon>Colubroidea</taxon>
        <taxon>Viperidae</taxon>
        <taxon>Crotalinae</taxon>
        <taxon>Gloydius</taxon>
    </lineage>
</organism>
<evidence type="ECO:0000259" key="9">
    <source>
        <dbReference type="SMART" id="SM00085"/>
    </source>
</evidence>
<evidence type="ECO:0000256" key="4">
    <source>
        <dbReference type="PIRSR" id="PIRSR601211-1"/>
    </source>
</evidence>
<dbReference type="GO" id="GO:0042130">
    <property type="term" value="P:negative regulation of T cell proliferation"/>
    <property type="evidence" value="ECO:0007669"/>
    <property type="project" value="TreeGrafter"/>
</dbReference>
<dbReference type="InterPro" id="IPR033112">
    <property type="entry name" value="PLA2_Asp_AS"/>
</dbReference>
<feature type="binding site" evidence="5">
    <location>
        <position position="64"/>
    </location>
    <ligand>
        <name>Ca(2+)</name>
        <dbReference type="ChEBI" id="CHEBI:29108"/>
    </ligand>
</feature>
<proteinExistence type="evidence at transcript level"/>
<dbReference type="GO" id="GO:0005543">
    <property type="term" value="F:phospholipid binding"/>
    <property type="evidence" value="ECO:0007669"/>
    <property type="project" value="TreeGrafter"/>
</dbReference>
<comment type="subcellular location">
    <subcellularLocation>
        <location evidence="1 8">Secreted</location>
    </subcellularLocation>
</comment>
<feature type="binding site" evidence="5">
    <location>
        <position position="45"/>
    </location>
    <ligand>
        <name>Ca(2+)</name>
        <dbReference type="ChEBI" id="CHEBI:29108"/>
    </ligand>
</feature>
<dbReference type="SUPFAM" id="SSF48619">
    <property type="entry name" value="Phospholipase A2, PLA2"/>
    <property type="match status" value="1"/>
</dbReference>
<dbReference type="GO" id="GO:0047498">
    <property type="term" value="F:calcium-dependent phospholipase A2 activity"/>
    <property type="evidence" value="ECO:0007669"/>
    <property type="project" value="TreeGrafter"/>
</dbReference>
<keyword evidence="3 6" id="KW-1015">Disulfide bond</keyword>
<dbReference type="PROSITE" id="PS00118">
    <property type="entry name" value="PA2_HIS"/>
    <property type="match status" value="1"/>
</dbReference>
<name>A0A096XPP8_GLOIT</name>
<sequence length="138" mass="15976">MRTLWIMAVLLLGVEGHLLQFNKMIKVETGKNAIPFYAFYGCYCGWGGRGRPKDGTDRCCFVHDCCYGKLPNCNTKWDIYPYSLKDGYITCGKGTWCEKQICECDRVAAECLRRNLSTYKYRYMFYLDSRCTGPSEKC</sequence>